<dbReference type="PANTHER" id="PTHR43135:SF3">
    <property type="entry name" value="ALPHA-D-RIBOSE 1-METHYLPHOSPHONATE 5-TRIPHOSPHATE DIPHOSPHATASE"/>
    <property type="match status" value="1"/>
</dbReference>
<dbReference type="PANTHER" id="PTHR43135">
    <property type="entry name" value="ALPHA-D-RIBOSE 1-METHYLPHOSPHONATE 5-TRIPHOSPHATE DIPHOSPHATASE"/>
    <property type="match status" value="1"/>
</dbReference>
<organism evidence="2 3">
    <name type="scientific">Lysobacter soli</name>
    <dbReference type="NCBI Taxonomy" id="453783"/>
    <lineage>
        <taxon>Bacteria</taxon>
        <taxon>Pseudomonadati</taxon>
        <taxon>Pseudomonadota</taxon>
        <taxon>Gammaproteobacteria</taxon>
        <taxon>Lysobacterales</taxon>
        <taxon>Lysobacteraceae</taxon>
        <taxon>Lysobacter</taxon>
    </lineage>
</organism>
<name>A0A3D8VDW6_9GAMM</name>
<dbReference type="GO" id="GO:0016810">
    <property type="term" value="F:hydrolase activity, acting on carbon-nitrogen (but not peptide) bonds"/>
    <property type="evidence" value="ECO:0007669"/>
    <property type="project" value="InterPro"/>
</dbReference>
<proteinExistence type="predicted"/>
<dbReference type="EMBL" id="QTJR01000005">
    <property type="protein sequence ID" value="RDY67593.1"/>
    <property type="molecule type" value="Genomic_DNA"/>
</dbReference>
<reference evidence="2 3" key="1">
    <citation type="submission" date="2018-08" db="EMBL/GenBank/DDBJ databases">
        <title>Lysobacter soli KCTC 22011, whole genome shotgun sequence.</title>
        <authorList>
            <person name="Zhang X."/>
            <person name="Feng G."/>
            <person name="Zhu H."/>
        </authorList>
    </citation>
    <scope>NUCLEOTIDE SEQUENCE [LARGE SCALE GENOMIC DNA]</scope>
    <source>
        <strain evidence="2 3">KCTC 22011</strain>
    </source>
</reference>
<dbReference type="Gene3D" id="2.30.40.10">
    <property type="entry name" value="Urease, subunit C, domain 1"/>
    <property type="match status" value="1"/>
</dbReference>
<evidence type="ECO:0000259" key="1">
    <source>
        <dbReference type="Pfam" id="PF01979"/>
    </source>
</evidence>
<comment type="caution">
    <text evidence="2">The sequence shown here is derived from an EMBL/GenBank/DDBJ whole genome shotgun (WGS) entry which is preliminary data.</text>
</comment>
<accession>A0A3D8VDW6</accession>
<keyword evidence="2" id="KW-0378">Hydrolase</keyword>
<dbReference type="Gene3D" id="3.20.20.140">
    <property type="entry name" value="Metal-dependent hydrolases"/>
    <property type="match status" value="1"/>
</dbReference>
<sequence>MSFAMPAAAQDLAVVGARVYPAPDAAPIDDATVLIRDGRIIAVGPRKGVKVPRGTQVVDGRGASVTAGFWNSHVHLIAPPFHRPDDQPAEALTGALRDRFTRWGFTTLFDIASLPGDVRALRQRVERGDVVGPQLLTVDMPFFPERGTPIYVRELWAQTKSPSGEVATVEQARSRAAAQIEAGADGVKLFTGAIVGPPQGVLPMSKEIAHAIVEEAHAHGKPAFAHPTDQAGLNVAVDSGVDVLAHTAPDAGEWSPALVARLKAANVALVPTLTLFDSELRREGAPEAVVQRFIGAVTQQTGAMSRGGGQILFGTDAGYIEVYDTHLEYRLMSAAGLDWRQILVSLTTAPAQRFGQGAQRGRVAEGLAGDLVVLRSDPQASTDAFADVRMTVRDGRVIYDAATAPPQR</sequence>
<dbReference type="InterPro" id="IPR051781">
    <property type="entry name" value="Metallo-dep_Hydrolase"/>
</dbReference>
<protein>
    <submittedName>
        <fullName evidence="2">Amidohydrolase</fullName>
    </submittedName>
</protein>
<gene>
    <name evidence="2" type="ORF">DX912_09710</name>
</gene>
<dbReference type="Proteomes" id="UP000256829">
    <property type="component" value="Unassembled WGS sequence"/>
</dbReference>
<dbReference type="InterPro" id="IPR006680">
    <property type="entry name" value="Amidohydro-rel"/>
</dbReference>
<dbReference type="SUPFAM" id="SSF51338">
    <property type="entry name" value="Composite domain of metallo-dependent hydrolases"/>
    <property type="match status" value="1"/>
</dbReference>
<feature type="domain" description="Amidohydrolase-related" evidence="1">
    <location>
        <begin position="65"/>
        <end position="397"/>
    </location>
</feature>
<dbReference type="InterPro" id="IPR032466">
    <property type="entry name" value="Metal_Hydrolase"/>
</dbReference>
<evidence type="ECO:0000313" key="2">
    <source>
        <dbReference type="EMBL" id="RDY67593.1"/>
    </source>
</evidence>
<evidence type="ECO:0000313" key="3">
    <source>
        <dbReference type="Proteomes" id="UP000256829"/>
    </source>
</evidence>
<keyword evidence="3" id="KW-1185">Reference proteome</keyword>
<dbReference type="AlphaFoldDB" id="A0A3D8VDW6"/>
<dbReference type="Pfam" id="PF01979">
    <property type="entry name" value="Amidohydro_1"/>
    <property type="match status" value="1"/>
</dbReference>
<dbReference type="SUPFAM" id="SSF51556">
    <property type="entry name" value="Metallo-dependent hydrolases"/>
    <property type="match status" value="1"/>
</dbReference>
<dbReference type="InterPro" id="IPR011059">
    <property type="entry name" value="Metal-dep_hydrolase_composite"/>
</dbReference>